<keyword evidence="2" id="KW-0812">Transmembrane</keyword>
<name>A0A372EJ11_9BURK</name>
<protein>
    <recommendedName>
        <fullName evidence="5">DUF4231 domain-containing protein</fullName>
    </recommendedName>
</protein>
<proteinExistence type="predicted"/>
<evidence type="ECO:0008006" key="5">
    <source>
        <dbReference type="Google" id="ProtNLM"/>
    </source>
</evidence>
<dbReference type="EMBL" id="QVLS01000006">
    <property type="protein sequence ID" value="RFP78651.1"/>
    <property type="molecule type" value="Genomic_DNA"/>
</dbReference>
<sequence>MGATSGAGLANAFTDSAGGDALPATLLAGGAFNLLCSLVDTGLTLHAWREARQQYQVFEALLGAQHLLLHQLNHQLRHGPDPRVQAARDLAQFNVDALIGLLKGFEKAYLLGPERERAAERRLLHLDHLVSADVALRLRQQALAYPDERRQGLADHAERQRDALQARIDAFDAASRVPLFERMRDGLHRPLDLLGGLSDEQVAVLRDGVLQGAKAPFQLFNALATLLPQLITSGAAGAALDTVGQAVPPVAALLALAGLLTAHGDHRGGRQRIGKARATRRAKLLTFERVVWGLSPDSFNPGADPEQVKQAQQVRRNLARQLVKAIQRSNQAKRVAWARQFRGKLSLFNFLLSLLGLAAMAAGTGSYGTIPAAVVGSALGLFLLTHLAKYQAYLAADRQRMRRRDREAQAFGDADGVKAGLLYAGRLDGDTSMSEAQRQALRHNTFLSLGWLQGQLYEAGLQASRGPEGEPPLCDAEQALLDAGATPDTLRALRQAAGVQTREQHGQLVRAVATGTIGLRLLASRPSAPLEGDRAPVPVLRTHAAHAPTPFAPLADLIDAVKRAGKAERRRGHNRVGRLARGLWRKSLATPRQALKALERHERRGDTDALAQLRRDLLQPLLNGLPLRPDGLGIAWPERYRGNGDDDPDTADCLIRCLRELQDSCRLGQLALADEQEKGRWSDRWMRRRLRDCAELAERLVQAVQQERAQPEPWWDELVDGPPVFRLADDEAERFDRWSSGREGDEALSVIDGPFDASGASWHGDAPEPAAGPLPAYAMKV</sequence>
<comment type="caution">
    <text evidence="3">The sequence shown here is derived from an EMBL/GenBank/DDBJ whole genome shotgun (WGS) entry which is preliminary data.</text>
</comment>
<evidence type="ECO:0000256" key="1">
    <source>
        <dbReference type="SAM" id="MobiDB-lite"/>
    </source>
</evidence>
<keyword evidence="2" id="KW-1133">Transmembrane helix</keyword>
<dbReference type="AlphaFoldDB" id="A0A372EJ11"/>
<keyword evidence="2" id="KW-0472">Membrane</keyword>
<gene>
    <name evidence="3" type="ORF">DY262_11165</name>
</gene>
<organism evidence="3 4">
    <name type="scientific">Hydrogenophaga borbori</name>
    <dbReference type="NCBI Taxonomy" id="2294117"/>
    <lineage>
        <taxon>Bacteria</taxon>
        <taxon>Pseudomonadati</taxon>
        <taxon>Pseudomonadota</taxon>
        <taxon>Betaproteobacteria</taxon>
        <taxon>Burkholderiales</taxon>
        <taxon>Comamonadaceae</taxon>
        <taxon>Hydrogenophaga</taxon>
    </lineage>
</organism>
<feature type="transmembrane region" description="Helical" evidence="2">
    <location>
        <begin position="347"/>
        <end position="367"/>
    </location>
</feature>
<feature type="region of interest" description="Disordered" evidence="1">
    <location>
        <begin position="759"/>
        <end position="781"/>
    </location>
</feature>
<evidence type="ECO:0000256" key="2">
    <source>
        <dbReference type="SAM" id="Phobius"/>
    </source>
</evidence>
<reference evidence="3 4" key="1">
    <citation type="submission" date="2018-08" db="EMBL/GenBank/DDBJ databases">
        <title>Hydrogenophaga sp. LA-38 isolated from sludge.</title>
        <authorList>
            <person name="Im W.-T."/>
        </authorList>
    </citation>
    <scope>NUCLEOTIDE SEQUENCE [LARGE SCALE GENOMIC DNA]</scope>
    <source>
        <strain evidence="3 4">LA-38</strain>
    </source>
</reference>
<dbReference type="Proteomes" id="UP000261931">
    <property type="component" value="Unassembled WGS sequence"/>
</dbReference>
<accession>A0A372EJ11</accession>
<evidence type="ECO:0000313" key="3">
    <source>
        <dbReference type="EMBL" id="RFP78651.1"/>
    </source>
</evidence>
<feature type="transmembrane region" description="Helical" evidence="2">
    <location>
        <begin position="373"/>
        <end position="396"/>
    </location>
</feature>
<evidence type="ECO:0000313" key="4">
    <source>
        <dbReference type="Proteomes" id="UP000261931"/>
    </source>
</evidence>
<keyword evidence="4" id="KW-1185">Reference proteome</keyword>